<evidence type="ECO:0000256" key="1">
    <source>
        <dbReference type="ARBA" id="ARBA00004651"/>
    </source>
</evidence>
<comment type="similarity">
    <text evidence="2">Belongs to the DoxX family.</text>
</comment>
<dbReference type="RefSeq" id="WP_190234640.1">
    <property type="nucleotide sequence ID" value="NZ_SSOA01000001.1"/>
</dbReference>
<comment type="subcellular location">
    <subcellularLocation>
        <location evidence="1">Cell membrane</location>
        <topology evidence="1">Multi-pass membrane protein</topology>
    </subcellularLocation>
</comment>
<dbReference type="Pfam" id="PF07681">
    <property type="entry name" value="DoxX"/>
    <property type="match status" value="1"/>
</dbReference>
<reference evidence="8 9" key="1">
    <citation type="submission" date="2019-04" db="EMBL/GenBank/DDBJ databases">
        <title>Rhizobium terrae sp. nov., isolated from a paddy soil.</title>
        <authorList>
            <person name="Lin S.-Y."/>
            <person name="Hameed A."/>
            <person name="Huang H.-I."/>
            <person name="Young C.-C."/>
        </authorList>
    </citation>
    <scope>NUCLEOTIDE SEQUENCE [LARGE SCALE GENOMIC DNA]</scope>
    <source>
        <strain evidence="8 9">CC-HIH110</strain>
    </source>
</reference>
<gene>
    <name evidence="8" type="ORF">E6C51_00270</name>
</gene>
<dbReference type="Proteomes" id="UP000310754">
    <property type="component" value="Unassembled WGS sequence"/>
</dbReference>
<sequence length="197" mass="21597">MTLQATYTSEKKIAESRFILPFMQNFYETFAQPLAFTAFRVAAGVMLMVEGYPKFLSPMAQVGFVESLGFHPGWLFSPMLAVMQFIGGFMIAVGLLTRPIALANGIMLLVTLWFHYTHPYGQAFLTPEGIAALKANGAVLFTPNGLMRLADGGHVFLEQVQSKAELASMFWAGAALFYAAFGGGAFSVDRALIKREF</sequence>
<accession>A0A4S4A5G5</accession>
<protein>
    <submittedName>
        <fullName evidence="8">DoxX family protein</fullName>
    </submittedName>
</protein>
<feature type="transmembrane region" description="Helical" evidence="7">
    <location>
        <begin position="33"/>
        <end position="53"/>
    </location>
</feature>
<evidence type="ECO:0000256" key="4">
    <source>
        <dbReference type="ARBA" id="ARBA00022692"/>
    </source>
</evidence>
<organism evidence="8 9">
    <name type="scientific">Allorhizobium terrae</name>
    <dbReference type="NCBI Taxonomy" id="1848972"/>
    <lineage>
        <taxon>Bacteria</taxon>
        <taxon>Pseudomonadati</taxon>
        <taxon>Pseudomonadota</taxon>
        <taxon>Alphaproteobacteria</taxon>
        <taxon>Hyphomicrobiales</taxon>
        <taxon>Rhizobiaceae</taxon>
        <taxon>Rhizobium/Agrobacterium group</taxon>
        <taxon>Allorhizobium</taxon>
    </lineage>
</organism>
<proteinExistence type="inferred from homology"/>
<keyword evidence="9" id="KW-1185">Reference proteome</keyword>
<dbReference type="InterPro" id="IPR051907">
    <property type="entry name" value="DoxX-like_oxidoreductase"/>
</dbReference>
<evidence type="ECO:0000256" key="6">
    <source>
        <dbReference type="ARBA" id="ARBA00023136"/>
    </source>
</evidence>
<dbReference type="GO" id="GO:0005886">
    <property type="term" value="C:plasma membrane"/>
    <property type="evidence" value="ECO:0007669"/>
    <property type="project" value="UniProtKB-SubCell"/>
</dbReference>
<keyword evidence="5 7" id="KW-1133">Transmembrane helix</keyword>
<evidence type="ECO:0000256" key="7">
    <source>
        <dbReference type="SAM" id="Phobius"/>
    </source>
</evidence>
<dbReference type="EMBL" id="SSOA01000001">
    <property type="protein sequence ID" value="THF53599.1"/>
    <property type="molecule type" value="Genomic_DNA"/>
</dbReference>
<dbReference type="PANTHER" id="PTHR33452:SF1">
    <property type="entry name" value="INNER MEMBRANE PROTEIN YPHA-RELATED"/>
    <property type="match status" value="1"/>
</dbReference>
<evidence type="ECO:0000256" key="5">
    <source>
        <dbReference type="ARBA" id="ARBA00022989"/>
    </source>
</evidence>
<dbReference type="AlphaFoldDB" id="A0A4S4A5G5"/>
<evidence type="ECO:0000256" key="3">
    <source>
        <dbReference type="ARBA" id="ARBA00022475"/>
    </source>
</evidence>
<evidence type="ECO:0000256" key="2">
    <source>
        <dbReference type="ARBA" id="ARBA00006679"/>
    </source>
</evidence>
<dbReference type="InterPro" id="IPR032808">
    <property type="entry name" value="DoxX"/>
</dbReference>
<feature type="transmembrane region" description="Helical" evidence="7">
    <location>
        <begin position="73"/>
        <end position="93"/>
    </location>
</feature>
<dbReference type="PANTHER" id="PTHR33452">
    <property type="entry name" value="OXIDOREDUCTASE CATD-RELATED"/>
    <property type="match status" value="1"/>
</dbReference>
<keyword evidence="6 7" id="KW-0472">Membrane</keyword>
<name>A0A4S4A5G5_9HYPH</name>
<keyword evidence="4 7" id="KW-0812">Transmembrane</keyword>
<comment type="caution">
    <text evidence="8">The sequence shown here is derived from an EMBL/GenBank/DDBJ whole genome shotgun (WGS) entry which is preliminary data.</text>
</comment>
<feature type="transmembrane region" description="Helical" evidence="7">
    <location>
        <begin position="100"/>
        <end position="116"/>
    </location>
</feature>
<evidence type="ECO:0000313" key="8">
    <source>
        <dbReference type="EMBL" id="THF53599.1"/>
    </source>
</evidence>
<feature type="transmembrane region" description="Helical" evidence="7">
    <location>
        <begin position="169"/>
        <end position="188"/>
    </location>
</feature>
<evidence type="ECO:0000313" key="9">
    <source>
        <dbReference type="Proteomes" id="UP000310754"/>
    </source>
</evidence>
<keyword evidence="3" id="KW-1003">Cell membrane</keyword>